<keyword evidence="8" id="KW-0282">Flagellum</keyword>
<keyword evidence="5 7" id="KW-1133">Transmembrane helix</keyword>
<feature type="transmembrane region" description="Helical" evidence="7">
    <location>
        <begin position="120"/>
        <end position="140"/>
    </location>
</feature>
<dbReference type="InterPro" id="IPR002010">
    <property type="entry name" value="T3SS_IM_R"/>
</dbReference>
<name>A0A517LTR6_9BACT</name>
<organism evidence="8 9">
    <name type="scientific">Rosistilla ulvae</name>
    <dbReference type="NCBI Taxonomy" id="1930277"/>
    <lineage>
        <taxon>Bacteria</taxon>
        <taxon>Pseudomonadati</taxon>
        <taxon>Planctomycetota</taxon>
        <taxon>Planctomycetia</taxon>
        <taxon>Pirellulales</taxon>
        <taxon>Pirellulaceae</taxon>
        <taxon>Rosistilla</taxon>
    </lineage>
</organism>
<reference evidence="8 9" key="1">
    <citation type="submission" date="2019-02" db="EMBL/GenBank/DDBJ databases">
        <title>Deep-cultivation of Planctomycetes and their phenomic and genomic characterization uncovers novel biology.</title>
        <authorList>
            <person name="Wiegand S."/>
            <person name="Jogler M."/>
            <person name="Boedeker C."/>
            <person name="Pinto D."/>
            <person name="Vollmers J."/>
            <person name="Rivas-Marin E."/>
            <person name="Kohn T."/>
            <person name="Peeters S.H."/>
            <person name="Heuer A."/>
            <person name="Rast P."/>
            <person name="Oberbeckmann S."/>
            <person name="Bunk B."/>
            <person name="Jeske O."/>
            <person name="Meyerdierks A."/>
            <person name="Storesund J.E."/>
            <person name="Kallscheuer N."/>
            <person name="Luecker S."/>
            <person name="Lage O.M."/>
            <person name="Pohl T."/>
            <person name="Merkel B.J."/>
            <person name="Hornburger P."/>
            <person name="Mueller R.-W."/>
            <person name="Bruemmer F."/>
            <person name="Labrenz M."/>
            <person name="Spormann A.M."/>
            <person name="Op den Camp H."/>
            <person name="Overmann J."/>
            <person name="Amann R."/>
            <person name="Jetten M.S.M."/>
            <person name="Mascher T."/>
            <person name="Medema M.H."/>
            <person name="Devos D.P."/>
            <person name="Kaster A.-K."/>
            <person name="Ovreas L."/>
            <person name="Rohde M."/>
            <person name="Galperin M.Y."/>
            <person name="Jogler C."/>
        </authorList>
    </citation>
    <scope>NUCLEOTIDE SEQUENCE [LARGE SCALE GENOMIC DNA]</scope>
    <source>
        <strain evidence="8 9">EC9</strain>
    </source>
</reference>
<keyword evidence="6 7" id="KW-0472">Membrane</keyword>
<dbReference type="EMBL" id="CP036261">
    <property type="protein sequence ID" value="QDS86015.1"/>
    <property type="molecule type" value="Genomic_DNA"/>
</dbReference>
<protein>
    <submittedName>
        <fullName evidence="8">Flagellar biosynthesis protein FliR</fullName>
    </submittedName>
</protein>
<comment type="subcellular location">
    <subcellularLocation>
        <location evidence="1">Cell membrane</location>
        <topology evidence="1">Multi-pass membrane protein</topology>
    </subcellularLocation>
</comment>
<accession>A0A517LTR6</accession>
<evidence type="ECO:0000256" key="7">
    <source>
        <dbReference type="SAM" id="Phobius"/>
    </source>
</evidence>
<feature type="transmembrane region" description="Helical" evidence="7">
    <location>
        <begin position="216"/>
        <end position="240"/>
    </location>
</feature>
<keyword evidence="3" id="KW-1003">Cell membrane</keyword>
<dbReference type="PRINTS" id="PR00953">
    <property type="entry name" value="TYPE3IMRPROT"/>
</dbReference>
<evidence type="ECO:0000256" key="6">
    <source>
        <dbReference type="ARBA" id="ARBA00023136"/>
    </source>
</evidence>
<dbReference type="Proteomes" id="UP000319557">
    <property type="component" value="Chromosome"/>
</dbReference>
<keyword evidence="8" id="KW-0966">Cell projection</keyword>
<evidence type="ECO:0000313" key="8">
    <source>
        <dbReference type="EMBL" id="QDS86015.1"/>
    </source>
</evidence>
<sequence length="261" mass="27309">MDLLTEIGQNQLLLFMLVLTRLSLMLMGMPGIGAGVPRRVKAFLVLALTAMLLPLLGDLPVPPVNSITDLTIAIGREAIVGLFIGLVVQLLITGIQLAGELISSTAGMQLGAGTDPQTKAAMPILGNMIGMMVTVILMSVGGQHMMFDALVNSFTTIPPGQVRVEIGWIQLLTYELTQGMATGVRAGAPVVTGLLLSNLITGLLSRTLPQLNILAVGLNVNAIAMMAISAIALGSCGLLFETELLAVFERLGDLLASARPD</sequence>
<feature type="transmembrane region" description="Helical" evidence="7">
    <location>
        <begin position="12"/>
        <end position="30"/>
    </location>
</feature>
<comment type="similarity">
    <text evidence="2">Belongs to the FliR/MopE/SpaR family.</text>
</comment>
<evidence type="ECO:0000256" key="1">
    <source>
        <dbReference type="ARBA" id="ARBA00004651"/>
    </source>
</evidence>
<dbReference type="PANTHER" id="PTHR30065">
    <property type="entry name" value="FLAGELLAR BIOSYNTHETIC PROTEIN FLIR"/>
    <property type="match status" value="1"/>
</dbReference>
<evidence type="ECO:0000256" key="3">
    <source>
        <dbReference type="ARBA" id="ARBA00022475"/>
    </source>
</evidence>
<dbReference type="AlphaFoldDB" id="A0A517LTR6"/>
<dbReference type="RefSeq" id="WP_145341537.1">
    <property type="nucleotide sequence ID" value="NZ_CP036261.1"/>
</dbReference>
<evidence type="ECO:0000256" key="4">
    <source>
        <dbReference type="ARBA" id="ARBA00022692"/>
    </source>
</evidence>
<feature type="transmembrane region" description="Helical" evidence="7">
    <location>
        <begin position="79"/>
        <end position="99"/>
    </location>
</feature>
<dbReference type="GO" id="GO:0006605">
    <property type="term" value="P:protein targeting"/>
    <property type="evidence" value="ECO:0007669"/>
    <property type="project" value="InterPro"/>
</dbReference>
<dbReference type="GO" id="GO:0005886">
    <property type="term" value="C:plasma membrane"/>
    <property type="evidence" value="ECO:0007669"/>
    <property type="project" value="UniProtKB-SubCell"/>
</dbReference>
<dbReference type="OrthoDB" id="9797790at2"/>
<feature type="transmembrane region" description="Helical" evidence="7">
    <location>
        <begin position="186"/>
        <end position="204"/>
    </location>
</feature>
<dbReference type="PANTHER" id="PTHR30065:SF1">
    <property type="entry name" value="SURFACE PRESENTATION OF ANTIGENS PROTEIN SPAR"/>
    <property type="match status" value="1"/>
</dbReference>
<evidence type="ECO:0000313" key="9">
    <source>
        <dbReference type="Proteomes" id="UP000319557"/>
    </source>
</evidence>
<gene>
    <name evidence="8" type="ORF">EC9_01730</name>
</gene>
<proteinExistence type="inferred from homology"/>
<keyword evidence="8" id="KW-0969">Cilium</keyword>
<dbReference type="Pfam" id="PF01311">
    <property type="entry name" value="Bac_export_1"/>
    <property type="match status" value="1"/>
</dbReference>
<evidence type="ECO:0000256" key="2">
    <source>
        <dbReference type="ARBA" id="ARBA00009772"/>
    </source>
</evidence>
<feature type="transmembrane region" description="Helical" evidence="7">
    <location>
        <begin position="42"/>
        <end position="59"/>
    </location>
</feature>
<keyword evidence="9" id="KW-1185">Reference proteome</keyword>
<evidence type="ECO:0000256" key="5">
    <source>
        <dbReference type="ARBA" id="ARBA00022989"/>
    </source>
</evidence>
<keyword evidence="4 7" id="KW-0812">Transmembrane</keyword>
<dbReference type="KEGG" id="ruv:EC9_01730"/>